<dbReference type="InterPro" id="IPR056924">
    <property type="entry name" value="SH3_Tf2-1"/>
</dbReference>
<dbReference type="PANTHER" id="PTHR45835:SF101">
    <property type="entry name" value="NUCLEOTIDYLTRANSFERASE, RIBONUCLEASE H"/>
    <property type="match status" value="1"/>
</dbReference>
<keyword evidence="3" id="KW-0548">Nucleotidyltransferase</keyword>
<gene>
    <name evidence="3" type="ORF">Tci_055827</name>
</gene>
<dbReference type="InterPro" id="IPR001584">
    <property type="entry name" value="Integrase_cat-core"/>
</dbReference>
<organism evidence="3">
    <name type="scientific">Tanacetum cinerariifolium</name>
    <name type="common">Dalmatian daisy</name>
    <name type="synonym">Chrysanthemum cinerariifolium</name>
    <dbReference type="NCBI Taxonomy" id="118510"/>
    <lineage>
        <taxon>Eukaryota</taxon>
        <taxon>Viridiplantae</taxon>
        <taxon>Streptophyta</taxon>
        <taxon>Embryophyta</taxon>
        <taxon>Tracheophyta</taxon>
        <taxon>Spermatophyta</taxon>
        <taxon>Magnoliopsida</taxon>
        <taxon>eudicotyledons</taxon>
        <taxon>Gunneridae</taxon>
        <taxon>Pentapetalae</taxon>
        <taxon>asterids</taxon>
        <taxon>campanulids</taxon>
        <taxon>Asterales</taxon>
        <taxon>Asteraceae</taxon>
        <taxon>Asteroideae</taxon>
        <taxon>Anthemideae</taxon>
        <taxon>Anthemidinae</taxon>
        <taxon>Tanacetum</taxon>
    </lineage>
</organism>
<keyword evidence="3" id="KW-0695">RNA-directed DNA polymerase</keyword>
<name>A0A6L2NE64_TANCI</name>
<sequence>MCPKLIQFTCKTSASLKVTLTKQYKPKDIQEFFRKLFNDVQNIYEELAEYINTSSWNRPAFYNNDEDDDEEFSIPMSEIHKSSLTSIKPVLPITNSLIMEDEHLDTISETKSDKLIKSSVENLVPNLSESEGLSKDLSNIRSECNVPVCDDFTNFYNLLFDADDNFSSSDDESFSDEDVSKEIYSNPLFDEENISIKTDPHHFNAESDLIESLLNQDSLIISSPKIDYLLEEFSGKLAHIDSIPSGINEAEYDPEKEILLIEKLLYDNSSPRPPEEFNSKNSDAIIESFSLSHIPVEGSDSLMEEIDIFLALDDWIPPGIQNDDYDSKGDILFLEELLNNDSPSLPENESFHFDVPSSPRPSAKPPDDGIYFEPDTGFLTVKVVTDINKKDKNKAKRTKPSTEWKSMEKSKSKVKEKADIEEMLNGPTLCVFREKLPNNLPFDCEIRYHLGKANVVASALSRKAQNEARKEENYGTKDLSGSIKKLEPRADGILCLNRRSGYLTLAEIATYVGKCLTCAKVKAEYQKPSSLLVQHVIPIWKWENFTMDFVTKLPKTSTGQDTIWVIVDRLTKSAHFLPMKETDSMEKLMRQYLREVVSKNGVPVSIISDRDGRYTSQFWKLLNKALCSQLDMSTAYNPQNTDQSERTIQTLENMMHACVIDFGKGRKCRSPICWAEIGDAQLTGPEIIHETTKKIFQIKKLIQAAHNRKKSLADRKRKPMEFQVRDMVMLKVSPWKRVIHFGKQGKLNPHYIRPFKVLAKVGTIAYRLELLDKLSYVHNTFHVSNLKKRYADEPLAISLDEIQIDDKLNFIEEPVEIIDREVKQLKKSRFPIVKVRWNSRRGHEFTWERED</sequence>
<dbReference type="EMBL" id="BKCJ010008763">
    <property type="protein sequence ID" value="GEU83849.1"/>
    <property type="molecule type" value="Genomic_DNA"/>
</dbReference>
<protein>
    <submittedName>
        <fullName evidence="3">Putative reverse transcriptase domain-containing protein</fullName>
    </submittedName>
</protein>
<feature type="domain" description="Integrase catalytic" evidence="2">
    <location>
        <begin position="534"/>
        <end position="727"/>
    </location>
</feature>
<dbReference type="GO" id="GO:0003676">
    <property type="term" value="F:nucleic acid binding"/>
    <property type="evidence" value="ECO:0007669"/>
    <property type="project" value="InterPro"/>
</dbReference>
<reference evidence="3" key="1">
    <citation type="journal article" date="2019" name="Sci. Rep.">
        <title>Draft genome of Tanacetum cinerariifolium, the natural source of mosquito coil.</title>
        <authorList>
            <person name="Yamashiro T."/>
            <person name="Shiraishi A."/>
            <person name="Satake H."/>
            <person name="Nakayama K."/>
        </authorList>
    </citation>
    <scope>NUCLEOTIDE SEQUENCE</scope>
</reference>
<proteinExistence type="predicted"/>
<dbReference type="Pfam" id="PF24626">
    <property type="entry name" value="SH3_Tf2-1"/>
    <property type="match status" value="1"/>
</dbReference>
<dbReference type="GO" id="GO:0003964">
    <property type="term" value="F:RNA-directed DNA polymerase activity"/>
    <property type="evidence" value="ECO:0007669"/>
    <property type="project" value="UniProtKB-KW"/>
</dbReference>
<accession>A0A6L2NE64</accession>
<keyword evidence="3" id="KW-0808">Transferase</keyword>
<evidence type="ECO:0000259" key="2">
    <source>
        <dbReference type="PROSITE" id="PS50994"/>
    </source>
</evidence>
<dbReference type="PANTHER" id="PTHR45835">
    <property type="entry name" value="YALI0A06105P"/>
    <property type="match status" value="1"/>
</dbReference>
<dbReference type="PROSITE" id="PS50994">
    <property type="entry name" value="INTEGRASE"/>
    <property type="match status" value="1"/>
</dbReference>
<feature type="region of interest" description="Disordered" evidence="1">
    <location>
        <begin position="390"/>
        <end position="417"/>
    </location>
</feature>
<dbReference type="SUPFAM" id="SSF53098">
    <property type="entry name" value="Ribonuclease H-like"/>
    <property type="match status" value="1"/>
</dbReference>
<feature type="compositionally biased region" description="Basic and acidic residues" evidence="1">
    <location>
        <begin position="400"/>
        <end position="417"/>
    </location>
</feature>
<dbReference type="Gene3D" id="3.30.420.10">
    <property type="entry name" value="Ribonuclease H-like superfamily/Ribonuclease H"/>
    <property type="match status" value="1"/>
</dbReference>
<dbReference type="InterPro" id="IPR036397">
    <property type="entry name" value="RNaseH_sf"/>
</dbReference>
<evidence type="ECO:0000256" key="1">
    <source>
        <dbReference type="SAM" id="MobiDB-lite"/>
    </source>
</evidence>
<dbReference type="GO" id="GO:0015074">
    <property type="term" value="P:DNA integration"/>
    <property type="evidence" value="ECO:0007669"/>
    <property type="project" value="InterPro"/>
</dbReference>
<evidence type="ECO:0000313" key="3">
    <source>
        <dbReference type="EMBL" id="GEU83849.1"/>
    </source>
</evidence>
<dbReference type="AlphaFoldDB" id="A0A6L2NE64"/>
<dbReference type="InterPro" id="IPR012337">
    <property type="entry name" value="RNaseH-like_sf"/>
</dbReference>
<comment type="caution">
    <text evidence="3">The sequence shown here is derived from an EMBL/GenBank/DDBJ whole genome shotgun (WGS) entry which is preliminary data.</text>
</comment>